<reference evidence="2" key="1">
    <citation type="submission" date="2023-07" db="EMBL/GenBank/DDBJ databases">
        <authorList>
            <person name="Peeters C."/>
        </authorList>
    </citation>
    <scope>NUCLEOTIDE SEQUENCE</scope>
    <source>
        <strain evidence="2">R-77591</strain>
    </source>
</reference>
<evidence type="ECO:0000313" key="2">
    <source>
        <dbReference type="EMBL" id="CAJ0698001.1"/>
    </source>
</evidence>
<dbReference type="PROSITE" id="PS50943">
    <property type="entry name" value="HTH_CROC1"/>
    <property type="match status" value="1"/>
</dbReference>
<dbReference type="SUPFAM" id="SSF47413">
    <property type="entry name" value="lambda repressor-like DNA-binding domains"/>
    <property type="match status" value="1"/>
</dbReference>
<dbReference type="RefSeq" id="WP_222329227.1">
    <property type="nucleotide sequence ID" value="NZ_CATVXE010000039.1"/>
</dbReference>
<evidence type="ECO:0000259" key="1">
    <source>
        <dbReference type="PROSITE" id="PS50943"/>
    </source>
</evidence>
<comment type="caution">
    <text evidence="2">The sequence shown here is derived from an EMBL/GenBank/DDBJ whole genome shotgun (WGS) entry which is preliminary data.</text>
</comment>
<organism evidence="2 3">
    <name type="scientific">Ralstonia mannitolilytica</name>
    <dbReference type="NCBI Taxonomy" id="105219"/>
    <lineage>
        <taxon>Bacteria</taxon>
        <taxon>Pseudomonadati</taxon>
        <taxon>Pseudomonadota</taxon>
        <taxon>Betaproteobacteria</taxon>
        <taxon>Burkholderiales</taxon>
        <taxon>Burkholderiaceae</taxon>
        <taxon>Ralstonia</taxon>
    </lineage>
</organism>
<feature type="domain" description="HTH cro/C1-type" evidence="1">
    <location>
        <begin position="24"/>
        <end position="61"/>
    </location>
</feature>
<name>A0AAD2B180_9RALS</name>
<dbReference type="Gene3D" id="1.10.260.40">
    <property type="entry name" value="lambda repressor-like DNA-binding domains"/>
    <property type="match status" value="1"/>
</dbReference>
<dbReference type="InterPro" id="IPR010982">
    <property type="entry name" value="Lambda_DNA-bd_dom_sf"/>
</dbReference>
<dbReference type="InterPro" id="IPR001387">
    <property type="entry name" value="Cro/C1-type_HTH"/>
</dbReference>
<dbReference type="Proteomes" id="UP001190002">
    <property type="component" value="Unassembled WGS sequence"/>
</dbReference>
<gene>
    <name evidence="2" type="ORF">R77591_04900</name>
</gene>
<proteinExistence type="predicted"/>
<accession>A0AAD2B180</accession>
<dbReference type="GO" id="GO:0003677">
    <property type="term" value="F:DNA binding"/>
    <property type="evidence" value="ECO:0007669"/>
    <property type="project" value="InterPro"/>
</dbReference>
<dbReference type="AlphaFoldDB" id="A0AAD2B180"/>
<evidence type="ECO:0000313" key="3">
    <source>
        <dbReference type="Proteomes" id="UP001190002"/>
    </source>
</evidence>
<sequence length="65" mass="7080">MFKSQNTVRLAVERVGGPTKASNACGVSNATIFNWINRQHVPNIDKAKLLATLASVDINDLRGTR</sequence>
<protein>
    <recommendedName>
        <fullName evidence="1">HTH cro/C1-type domain-containing protein</fullName>
    </recommendedName>
</protein>
<dbReference type="EMBL" id="CATVXE010000039">
    <property type="protein sequence ID" value="CAJ0698001.1"/>
    <property type="molecule type" value="Genomic_DNA"/>
</dbReference>